<evidence type="ECO:0000256" key="1">
    <source>
        <dbReference type="ARBA" id="ARBA00022574"/>
    </source>
</evidence>
<evidence type="ECO:0000259" key="3">
    <source>
        <dbReference type="Pfam" id="PF08625"/>
    </source>
</evidence>
<evidence type="ECO:0000313" key="4">
    <source>
        <dbReference type="EMBL" id="VDM27963.1"/>
    </source>
</evidence>
<keyword evidence="5" id="KW-1185">Reference proteome</keyword>
<evidence type="ECO:0000256" key="2">
    <source>
        <dbReference type="ARBA" id="ARBA00022737"/>
    </source>
</evidence>
<name>A0A0R3WYU5_HYDTA</name>
<dbReference type="AlphaFoldDB" id="A0A0R3WYU5"/>
<keyword evidence="2" id="KW-0677">Repeat</keyword>
<feature type="domain" description="U3 small nucleolar RNA-associated protein 13 C-terminal" evidence="3">
    <location>
        <begin position="55"/>
        <end position="90"/>
    </location>
</feature>
<evidence type="ECO:0000313" key="5">
    <source>
        <dbReference type="Proteomes" id="UP000274429"/>
    </source>
</evidence>
<organism evidence="6">
    <name type="scientific">Hydatigena taeniaeformis</name>
    <name type="common">Feline tapeworm</name>
    <name type="synonym">Taenia taeniaeformis</name>
    <dbReference type="NCBI Taxonomy" id="6205"/>
    <lineage>
        <taxon>Eukaryota</taxon>
        <taxon>Metazoa</taxon>
        <taxon>Spiralia</taxon>
        <taxon>Lophotrochozoa</taxon>
        <taxon>Platyhelminthes</taxon>
        <taxon>Cestoda</taxon>
        <taxon>Eucestoda</taxon>
        <taxon>Cyclophyllidea</taxon>
        <taxon>Taeniidae</taxon>
        <taxon>Hydatigera</taxon>
    </lineage>
</organism>
<evidence type="ECO:0000313" key="6">
    <source>
        <dbReference type="WBParaSite" id="TTAC_0000593501-mRNA-1"/>
    </source>
</evidence>
<dbReference type="GO" id="GO:0006364">
    <property type="term" value="P:rRNA processing"/>
    <property type="evidence" value="ECO:0007669"/>
    <property type="project" value="InterPro"/>
</dbReference>
<dbReference type="Proteomes" id="UP000274429">
    <property type="component" value="Unassembled WGS sequence"/>
</dbReference>
<dbReference type="Pfam" id="PF08625">
    <property type="entry name" value="Utp13"/>
    <property type="match status" value="1"/>
</dbReference>
<dbReference type="EMBL" id="UYWX01009708">
    <property type="protein sequence ID" value="VDM27963.1"/>
    <property type="molecule type" value="Genomic_DNA"/>
</dbReference>
<dbReference type="OrthoDB" id="5414888at2759"/>
<protein>
    <submittedName>
        <fullName evidence="6">Utp13 domain-containing protein</fullName>
    </submittedName>
</protein>
<gene>
    <name evidence="4" type="ORF">TTAC_LOCUS5920</name>
</gene>
<proteinExistence type="predicted"/>
<sequence>MEAHQGRVWAIAVCSDDAGFYTGGEDATICFFKDTTDINAEENAANVEEFVKTHQELENLLRGKQYVRALRLAVKLDKPQQTFEILQEFLLFP</sequence>
<dbReference type="GO" id="GO:0032040">
    <property type="term" value="C:small-subunit processome"/>
    <property type="evidence" value="ECO:0007669"/>
    <property type="project" value="InterPro"/>
</dbReference>
<reference evidence="6" key="1">
    <citation type="submission" date="2017-02" db="UniProtKB">
        <authorList>
            <consortium name="WormBaseParasite"/>
        </authorList>
    </citation>
    <scope>IDENTIFICATION</scope>
</reference>
<dbReference type="InterPro" id="IPR013934">
    <property type="entry name" value="Utp13_C"/>
</dbReference>
<dbReference type="WBParaSite" id="TTAC_0000593501-mRNA-1">
    <property type="protein sequence ID" value="TTAC_0000593501-mRNA-1"/>
    <property type="gene ID" value="TTAC_0000593501"/>
</dbReference>
<reference evidence="4 5" key="2">
    <citation type="submission" date="2018-11" db="EMBL/GenBank/DDBJ databases">
        <authorList>
            <consortium name="Pathogen Informatics"/>
        </authorList>
    </citation>
    <scope>NUCLEOTIDE SEQUENCE [LARGE SCALE GENOMIC DNA]</scope>
</reference>
<dbReference type="STRING" id="6205.A0A0R3WYU5"/>
<accession>A0A0R3WYU5</accession>
<keyword evidence="1" id="KW-0853">WD repeat</keyword>
<dbReference type="PANTHER" id="PTHR19854">
    <property type="entry name" value="TRANSDUCIN BETA-LIKE 3"/>
    <property type="match status" value="1"/>
</dbReference>